<dbReference type="InParanoid" id="G9ERX1"/>
<protein>
    <submittedName>
        <fullName evidence="1">Uncharacterized protein</fullName>
    </submittedName>
</protein>
<dbReference type="EMBL" id="JH413842">
    <property type="protein sequence ID" value="EHL29988.1"/>
    <property type="molecule type" value="Genomic_DNA"/>
</dbReference>
<dbReference type="HOGENOM" id="CLU_1110341_0_0_6"/>
<dbReference type="STRING" id="658187.LDG_8040"/>
<proteinExistence type="predicted"/>
<dbReference type="RefSeq" id="WP_006871927.1">
    <property type="nucleotide sequence ID" value="NZ_JH413842.1"/>
</dbReference>
<gene>
    <name evidence="1" type="ORF">LDG_8040</name>
</gene>
<reference evidence="1 2" key="1">
    <citation type="journal article" date="2011" name="BMC Genomics">
        <title>Insight into cross-talk between intra-amoebal pathogens.</title>
        <authorList>
            <person name="Gimenez G."/>
            <person name="Bertelli C."/>
            <person name="Moliner C."/>
            <person name="Robert C."/>
            <person name="Raoult D."/>
            <person name="Fournier P.E."/>
            <person name="Greub G."/>
        </authorList>
    </citation>
    <scope>NUCLEOTIDE SEQUENCE [LARGE SCALE GENOMIC DNA]</scope>
    <source>
        <strain evidence="1 2">LLAP12</strain>
    </source>
</reference>
<accession>G9ERX1</accession>
<organism evidence="1 2">
    <name type="scientific">Legionella drancourtii LLAP12</name>
    <dbReference type="NCBI Taxonomy" id="658187"/>
    <lineage>
        <taxon>Bacteria</taxon>
        <taxon>Pseudomonadati</taxon>
        <taxon>Pseudomonadota</taxon>
        <taxon>Gammaproteobacteria</taxon>
        <taxon>Legionellales</taxon>
        <taxon>Legionellaceae</taxon>
        <taxon>Legionella</taxon>
    </lineage>
</organism>
<dbReference type="Proteomes" id="UP000002770">
    <property type="component" value="Unassembled WGS sequence"/>
</dbReference>
<evidence type="ECO:0000313" key="1">
    <source>
        <dbReference type="EMBL" id="EHL29988.1"/>
    </source>
</evidence>
<dbReference type="AlphaFoldDB" id="G9ERX1"/>
<name>G9ERX1_9GAMM</name>
<dbReference type="OrthoDB" id="5635005at2"/>
<keyword evidence="2" id="KW-1185">Reference proteome</keyword>
<evidence type="ECO:0000313" key="2">
    <source>
        <dbReference type="Proteomes" id="UP000002770"/>
    </source>
</evidence>
<sequence length="250" mass="28076">MNKIAIALTLIPSLAFSLTDAQKDMFMKENQKILEKKGLMTPDSGVQIVPRSTLMSADWQKQKDIIDAKQQKKIGYVKEDSPRAHELLHFNEFIQKRAAIETKMFKPTETHLRKHTDEMVMAYTYVGVPKSEMSEYIGIAPAGTYVNKNPNSGWSGAVQFFKNPIGTCAYTENNLHISHGAARIAEEDALSEVNGKITLIDIAGTDASGYLYRVKWFDNNYIRELECANSKYSSDLTKSTIALAKRIDSN</sequence>
<dbReference type="eggNOG" id="ENOG5030R59">
    <property type="taxonomic scope" value="Bacteria"/>
</dbReference>